<protein>
    <submittedName>
        <fullName evidence="1">Uncharacterized protein</fullName>
    </submittedName>
</protein>
<comment type="caution">
    <text evidence="1">The sequence shown here is derived from an EMBL/GenBank/DDBJ whole genome shotgun (WGS) entry which is preliminary data.</text>
</comment>
<name>A0AAV3Y1X9_9GAST</name>
<sequence>MLVITKREPLCISWTLGQCYIPLSAGHLLCDVLELLLPSLVLRSARTFLTRVQTPPPAEMTNVFEGNKSCPTPVHNEVISGFQALHQVRTLVARLEPATEGSLQDLKADTRASVPQTPPQAKMLGITSF</sequence>
<evidence type="ECO:0000313" key="2">
    <source>
        <dbReference type="Proteomes" id="UP000735302"/>
    </source>
</evidence>
<gene>
    <name evidence="1" type="ORF">PoB_000289600</name>
</gene>
<accession>A0AAV3Y1X9</accession>
<dbReference type="Proteomes" id="UP000735302">
    <property type="component" value="Unassembled WGS sequence"/>
</dbReference>
<dbReference type="EMBL" id="BLXT01000383">
    <property type="protein sequence ID" value="GFN76390.1"/>
    <property type="molecule type" value="Genomic_DNA"/>
</dbReference>
<evidence type="ECO:0000313" key="1">
    <source>
        <dbReference type="EMBL" id="GFN76390.1"/>
    </source>
</evidence>
<dbReference type="AlphaFoldDB" id="A0AAV3Y1X9"/>
<reference evidence="1 2" key="1">
    <citation type="journal article" date="2021" name="Elife">
        <title>Chloroplast acquisition without the gene transfer in kleptoplastic sea slugs, Plakobranchus ocellatus.</title>
        <authorList>
            <person name="Maeda T."/>
            <person name="Takahashi S."/>
            <person name="Yoshida T."/>
            <person name="Shimamura S."/>
            <person name="Takaki Y."/>
            <person name="Nagai Y."/>
            <person name="Toyoda A."/>
            <person name="Suzuki Y."/>
            <person name="Arimoto A."/>
            <person name="Ishii H."/>
            <person name="Satoh N."/>
            <person name="Nishiyama T."/>
            <person name="Hasebe M."/>
            <person name="Maruyama T."/>
            <person name="Minagawa J."/>
            <person name="Obokata J."/>
            <person name="Shigenobu S."/>
        </authorList>
    </citation>
    <scope>NUCLEOTIDE SEQUENCE [LARGE SCALE GENOMIC DNA]</scope>
</reference>
<keyword evidence="2" id="KW-1185">Reference proteome</keyword>
<proteinExistence type="predicted"/>
<organism evidence="1 2">
    <name type="scientific">Plakobranchus ocellatus</name>
    <dbReference type="NCBI Taxonomy" id="259542"/>
    <lineage>
        <taxon>Eukaryota</taxon>
        <taxon>Metazoa</taxon>
        <taxon>Spiralia</taxon>
        <taxon>Lophotrochozoa</taxon>
        <taxon>Mollusca</taxon>
        <taxon>Gastropoda</taxon>
        <taxon>Heterobranchia</taxon>
        <taxon>Euthyneura</taxon>
        <taxon>Panpulmonata</taxon>
        <taxon>Sacoglossa</taxon>
        <taxon>Placobranchoidea</taxon>
        <taxon>Plakobranchidae</taxon>
        <taxon>Plakobranchus</taxon>
    </lineage>
</organism>